<keyword evidence="2" id="KW-1185">Reference proteome</keyword>
<evidence type="ECO:0000313" key="2">
    <source>
        <dbReference type="Proteomes" id="UP001589844"/>
    </source>
</evidence>
<evidence type="ECO:0000313" key="1">
    <source>
        <dbReference type="EMBL" id="MFC0351977.1"/>
    </source>
</evidence>
<dbReference type="EMBL" id="JBHLXJ010000035">
    <property type="protein sequence ID" value="MFC0351977.1"/>
    <property type="molecule type" value="Genomic_DNA"/>
</dbReference>
<dbReference type="Pfam" id="PF13671">
    <property type="entry name" value="AAA_33"/>
    <property type="match status" value="1"/>
</dbReference>
<accession>A0ABV6IJH1</accession>
<dbReference type="SUPFAM" id="SSF52540">
    <property type="entry name" value="P-loop containing nucleoside triphosphate hydrolases"/>
    <property type="match status" value="1"/>
</dbReference>
<dbReference type="PANTHER" id="PTHR12083">
    <property type="entry name" value="BIFUNCTIONAL POLYNUCLEOTIDE PHOSPHATASE/KINASE"/>
    <property type="match status" value="1"/>
</dbReference>
<sequence>MELLLYCGLPGAGKSTYYKLHHVDTHIRLNLDMLKTRERERLLLEAALQAKAKLVIDNTNPDVLSRSLYIQAALQARYQVICYWFCAPFEEALARNDLRTGTARVSRVGIASIAKQFITPSYEEGFHEIHRVHTLDHHRYNLERSIDLSISEVKHEV</sequence>
<gene>
    <name evidence="1" type="ORF">ACFFJH_19325</name>
</gene>
<dbReference type="PANTHER" id="PTHR12083:SF9">
    <property type="entry name" value="BIFUNCTIONAL POLYNUCLEOTIDE PHOSPHATASE_KINASE"/>
    <property type="match status" value="1"/>
</dbReference>
<dbReference type="Gene3D" id="3.40.50.300">
    <property type="entry name" value="P-loop containing nucleotide triphosphate hydrolases"/>
    <property type="match status" value="1"/>
</dbReference>
<organism evidence="1 2">
    <name type="scientific">Undibacterium danionis</name>
    <dbReference type="NCBI Taxonomy" id="1812100"/>
    <lineage>
        <taxon>Bacteria</taxon>
        <taxon>Pseudomonadati</taxon>
        <taxon>Pseudomonadota</taxon>
        <taxon>Betaproteobacteria</taxon>
        <taxon>Burkholderiales</taxon>
        <taxon>Oxalobacteraceae</taxon>
        <taxon>Undibacterium</taxon>
    </lineage>
</organism>
<dbReference type="RefSeq" id="WP_390214703.1">
    <property type="nucleotide sequence ID" value="NZ_JBHLXJ010000035.1"/>
</dbReference>
<proteinExistence type="predicted"/>
<protein>
    <submittedName>
        <fullName evidence="1">AAA family ATPase</fullName>
    </submittedName>
</protein>
<reference evidence="1 2" key="1">
    <citation type="submission" date="2024-09" db="EMBL/GenBank/DDBJ databases">
        <authorList>
            <person name="Sun Q."/>
            <person name="Mori K."/>
        </authorList>
    </citation>
    <scope>NUCLEOTIDE SEQUENCE [LARGE SCALE GENOMIC DNA]</scope>
    <source>
        <strain evidence="1 2">CCM 8677</strain>
    </source>
</reference>
<comment type="caution">
    <text evidence="1">The sequence shown here is derived from an EMBL/GenBank/DDBJ whole genome shotgun (WGS) entry which is preliminary data.</text>
</comment>
<dbReference type="Proteomes" id="UP001589844">
    <property type="component" value="Unassembled WGS sequence"/>
</dbReference>
<dbReference type="InterPro" id="IPR027417">
    <property type="entry name" value="P-loop_NTPase"/>
</dbReference>
<name>A0ABV6IJH1_9BURK</name>